<feature type="region of interest" description="Disordered" evidence="2">
    <location>
        <begin position="166"/>
        <end position="200"/>
    </location>
</feature>
<keyword evidence="1" id="KW-0479">Metal-binding</keyword>
<dbReference type="Proteomes" id="UP000008672">
    <property type="component" value="Unassembled WGS sequence"/>
</dbReference>
<dbReference type="SMART" id="SM00431">
    <property type="entry name" value="SCAN"/>
    <property type="match status" value="1"/>
</dbReference>
<name>H3A5M8_LATCH</name>
<dbReference type="InterPro" id="IPR038269">
    <property type="entry name" value="SCAN_sf"/>
</dbReference>
<dbReference type="GO" id="GO:0003676">
    <property type="term" value="F:nucleic acid binding"/>
    <property type="evidence" value="ECO:0007669"/>
    <property type="project" value="InterPro"/>
</dbReference>
<accession>H3A5M8</accession>
<evidence type="ECO:0000259" key="4">
    <source>
        <dbReference type="PROSITE" id="PS50804"/>
    </source>
</evidence>
<dbReference type="GeneTree" id="ENSGT00940000159113"/>
<evidence type="ECO:0008006" key="7">
    <source>
        <dbReference type="Google" id="ProtNLM"/>
    </source>
</evidence>
<dbReference type="PANTHER" id="PTHR46888">
    <property type="entry name" value="ZINC KNUCKLE DOMAINCONTAINING PROTEIN-RELATED"/>
    <property type="match status" value="1"/>
</dbReference>
<dbReference type="eggNOG" id="KOG1721">
    <property type="taxonomic scope" value="Eukaryota"/>
</dbReference>
<dbReference type="FunCoup" id="H3A5M8">
    <property type="interactions" value="4312"/>
</dbReference>
<dbReference type="PROSITE" id="PS50804">
    <property type="entry name" value="SCAN_BOX"/>
    <property type="match status" value="1"/>
</dbReference>
<keyword evidence="6" id="KW-1185">Reference proteome</keyword>
<dbReference type="AlphaFoldDB" id="H3A5M8"/>
<dbReference type="Ensembl" id="ENSLACT00000004993.1">
    <property type="protein sequence ID" value="ENSLACP00000004949.1"/>
    <property type="gene ID" value="ENSLACG00000004400.1"/>
</dbReference>
<feature type="domain" description="SCAN box" evidence="4">
    <location>
        <begin position="82"/>
        <end position="157"/>
    </location>
</feature>
<evidence type="ECO:0000256" key="1">
    <source>
        <dbReference type="PROSITE-ProRule" id="PRU00047"/>
    </source>
</evidence>
<dbReference type="GO" id="GO:0008270">
    <property type="term" value="F:zinc ion binding"/>
    <property type="evidence" value="ECO:0007669"/>
    <property type="project" value="UniProtKB-KW"/>
</dbReference>
<evidence type="ECO:0000256" key="2">
    <source>
        <dbReference type="SAM" id="MobiDB-lite"/>
    </source>
</evidence>
<evidence type="ECO:0000313" key="6">
    <source>
        <dbReference type="Proteomes" id="UP000008672"/>
    </source>
</evidence>
<protein>
    <recommendedName>
        <fullName evidence="7">CCHC-type domain-containing protein</fullName>
    </recommendedName>
</protein>
<evidence type="ECO:0000259" key="3">
    <source>
        <dbReference type="PROSITE" id="PS50158"/>
    </source>
</evidence>
<dbReference type="Pfam" id="PF02023">
    <property type="entry name" value="SCAN"/>
    <property type="match status" value="1"/>
</dbReference>
<reference evidence="5" key="2">
    <citation type="submission" date="2025-08" db="UniProtKB">
        <authorList>
            <consortium name="Ensembl"/>
        </authorList>
    </citation>
    <scope>IDENTIFICATION</scope>
</reference>
<dbReference type="SUPFAM" id="SSF47353">
    <property type="entry name" value="Retrovirus capsid dimerization domain-like"/>
    <property type="match status" value="1"/>
</dbReference>
<dbReference type="OMA" id="WHYPRER"/>
<feature type="domain" description="CCHC-type" evidence="3">
    <location>
        <begin position="211"/>
        <end position="224"/>
    </location>
</feature>
<reference evidence="5" key="3">
    <citation type="submission" date="2025-09" db="UniProtKB">
        <authorList>
            <consortium name="Ensembl"/>
        </authorList>
    </citation>
    <scope>IDENTIFICATION</scope>
</reference>
<dbReference type="EMBL" id="AFYH01216884">
    <property type="status" value="NOT_ANNOTATED_CDS"/>
    <property type="molecule type" value="Genomic_DNA"/>
</dbReference>
<dbReference type="HOGENOM" id="CLU_066570_0_0_1"/>
<feature type="compositionally biased region" description="Polar residues" evidence="2">
    <location>
        <begin position="167"/>
        <end position="176"/>
    </location>
</feature>
<dbReference type="InterPro" id="IPR003309">
    <property type="entry name" value="SCAN_dom"/>
</dbReference>
<dbReference type="InterPro" id="IPR001878">
    <property type="entry name" value="Znf_CCHC"/>
</dbReference>
<keyword evidence="1" id="KW-0863">Zinc-finger</keyword>
<dbReference type="PROSITE" id="PS50158">
    <property type="entry name" value="ZF_CCHC"/>
    <property type="match status" value="1"/>
</dbReference>
<organism evidence="5 6">
    <name type="scientific">Latimeria chalumnae</name>
    <name type="common">Coelacanth</name>
    <dbReference type="NCBI Taxonomy" id="7897"/>
    <lineage>
        <taxon>Eukaryota</taxon>
        <taxon>Metazoa</taxon>
        <taxon>Chordata</taxon>
        <taxon>Craniata</taxon>
        <taxon>Vertebrata</taxon>
        <taxon>Euteleostomi</taxon>
        <taxon>Coelacanthiformes</taxon>
        <taxon>Coelacanthidae</taxon>
        <taxon>Latimeria</taxon>
    </lineage>
</organism>
<proteinExistence type="predicted"/>
<dbReference type="PANTHER" id="PTHR46888:SF15">
    <property type="entry name" value="ZINC FINGER AND SCAN DOMAIN-CONTAINING PROTEIN 12-LIKE"/>
    <property type="match status" value="1"/>
</dbReference>
<dbReference type="InParanoid" id="H3A5M8"/>
<keyword evidence="1" id="KW-0862">Zinc</keyword>
<dbReference type="STRING" id="7897.ENSLACP00000004949"/>
<reference evidence="6" key="1">
    <citation type="submission" date="2011-08" db="EMBL/GenBank/DDBJ databases">
        <title>The draft genome of Latimeria chalumnae.</title>
        <authorList>
            <person name="Di Palma F."/>
            <person name="Alfoldi J."/>
            <person name="Johnson J."/>
            <person name="Berlin A."/>
            <person name="Gnerre S."/>
            <person name="Jaffe D."/>
            <person name="MacCallum I."/>
            <person name="Young S."/>
            <person name="Walker B.J."/>
            <person name="Lander E."/>
            <person name="Lindblad-Toh K."/>
        </authorList>
    </citation>
    <scope>NUCLEOTIDE SEQUENCE [LARGE SCALE GENOMIC DNA]</scope>
    <source>
        <strain evidence="6">Wild caught</strain>
    </source>
</reference>
<evidence type="ECO:0000313" key="5">
    <source>
        <dbReference type="Ensembl" id="ENSLACP00000004949.1"/>
    </source>
</evidence>
<dbReference type="Gene3D" id="1.10.4020.10">
    <property type="entry name" value="DNA breaking-rejoining enzymes"/>
    <property type="match status" value="1"/>
</dbReference>
<sequence length="288" mass="31811">ASLVLQKMTPEDDVEAYLLAFKRCAEREGWPSEQWAGIVAPFLMGDAQKAYFDLELEAAADYFLLKAEILARAGVTPMVRAQRFHTWSYQTGKAPRSQMFDLIHLARRWLQPDINSPAGIVELVAMDRYLRALPPEIRKWVGQGNPTNAQKLIALIERQVAAEEMVKTTTTVTQRSPGHPLSPKKDLNSGGGRSSGSKDHVNVKRFGKLLCFRCNEPGHIGIQCSLNDEPVQCDLGEYTGNQKIKVTGKERDALIDSGSAVTLGSATLIQPSQLNHVQKCGITFVHGD</sequence>